<dbReference type="PANTHER" id="PTHR12526">
    <property type="entry name" value="GLYCOSYLTRANSFERASE"/>
    <property type="match status" value="1"/>
</dbReference>
<evidence type="ECO:0000313" key="2">
    <source>
        <dbReference type="EMBL" id="EGV15979.1"/>
    </source>
</evidence>
<name>F9UIJ7_9GAMM</name>
<dbReference type="STRING" id="768671.ThimaDRAFT_4750"/>
<gene>
    <name evidence="2" type="ORF">ThimaDRAFT_4750</name>
</gene>
<dbReference type="PANTHER" id="PTHR12526:SF636">
    <property type="entry name" value="BLL3647 PROTEIN"/>
    <property type="match status" value="1"/>
</dbReference>
<dbReference type="eggNOG" id="COG0438">
    <property type="taxonomic scope" value="Bacteria"/>
</dbReference>
<evidence type="ECO:0000313" key="3">
    <source>
        <dbReference type="Proteomes" id="UP000005459"/>
    </source>
</evidence>
<keyword evidence="3" id="KW-1185">Reference proteome</keyword>
<dbReference type="PATRIC" id="fig|768671.3.peg.4996"/>
<dbReference type="AlphaFoldDB" id="F9UIJ7"/>
<protein>
    <submittedName>
        <fullName evidence="2">Glycosyl transferase group 1</fullName>
    </submittedName>
</protein>
<dbReference type="Proteomes" id="UP000005459">
    <property type="component" value="Unassembled WGS sequence"/>
</dbReference>
<organism evidence="2 3">
    <name type="scientific">Thiocapsa marina 5811</name>
    <dbReference type="NCBI Taxonomy" id="768671"/>
    <lineage>
        <taxon>Bacteria</taxon>
        <taxon>Pseudomonadati</taxon>
        <taxon>Pseudomonadota</taxon>
        <taxon>Gammaproteobacteria</taxon>
        <taxon>Chromatiales</taxon>
        <taxon>Chromatiaceae</taxon>
        <taxon>Thiocapsa</taxon>
    </lineage>
</organism>
<dbReference type="Pfam" id="PF13692">
    <property type="entry name" value="Glyco_trans_1_4"/>
    <property type="match status" value="1"/>
</dbReference>
<dbReference type="Gene3D" id="3.40.50.2000">
    <property type="entry name" value="Glycogen Phosphorylase B"/>
    <property type="match status" value="2"/>
</dbReference>
<dbReference type="OrthoDB" id="9775208at2"/>
<dbReference type="EMBL" id="AFWV01000027">
    <property type="protein sequence ID" value="EGV15979.1"/>
    <property type="molecule type" value="Genomic_DNA"/>
</dbReference>
<dbReference type="RefSeq" id="WP_007195618.1">
    <property type="nucleotide sequence ID" value="NZ_AFWV01000027.1"/>
</dbReference>
<evidence type="ECO:0000259" key="1">
    <source>
        <dbReference type="Pfam" id="PF13439"/>
    </source>
</evidence>
<dbReference type="Pfam" id="PF13439">
    <property type="entry name" value="Glyco_transf_4"/>
    <property type="match status" value="1"/>
</dbReference>
<sequence length="368" mass="40151">MSTRIIHVINGDLYSGAERVQDLLALRLPEQGFEVGFACVKPNKFPEARQAVDAPIHLLPMSSRFDLASGLRLSRIVKKHGYALLHSHTPRAALVGRVAAAFAGIPMVHHVHSPTARCTEDLGRNRLNSLIERLSVGGVRFLIPVSASLARYLREEGFSRERIRVVPNGVPTLGPLSERATPRDHWVIGTVALFRPRKGVEVLIEALALLRAGGRSVRLRAVGSFESADYESVIKGLARRLGVSDAIDWTGFTRDVESQLAQMDLFVLPSLYGEGMPMVILEAMAAGVPVVASDVEGVSEVLEHGRSGLVVPPNDPHTLAKTIAATMDGAFDWDAMRGAGWRRQSDLFSDQSMARGVAEVYREVLRFG</sequence>
<proteinExistence type="predicted"/>
<dbReference type="SUPFAM" id="SSF53756">
    <property type="entry name" value="UDP-Glycosyltransferase/glycogen phosphorylase"/>
    <property type="match status" value="1"/>
</dbReference>
<feature type="domain" description="Glycosyltransferase subfamily 4-like N-terminal" evidence="1">
    <location>
        <begin position="15"/>
        <end position="172"/>
    </location>
</feature>
<keyword evidence="2" id="KW-0808">Transferase</keyword>
<dbReference type="GO" id="GO:0016757">
    <property type="term" value="F:glycosyltransferase activity"/>
    <property type="evidence" value="ECO:0007669"/>
    <property type="project" value="TreeGrafter"/>
</dbReference>
<reference evidence="2 3" key="1">
    <citation type="submission" date="2011-06" db="EMBL/GenBank/DDBJ databases">
        <title>The draft genome of Thiocapsa marina 5811.</title>
        <authorList>
            <consortium name="US DOE Joint Genome Institute (JGI-PGF)"/>
            <person name="Lucas S."/>
            <person name="Han J."/>
            <person name="Cheng J.-F."/>
            <person name="Goodwin L."/>
            <person name="Pitluck S."/>
            <person name="Peters L."/>
            <person name="Land M.L."/>
            <person name="Hauser L."/>
            <person name="Vogl K."/>
            <person name="Liu Z."/>
            <person name="Imhoff J."/>
            <person name="Thiel V."/>
            <person name="Frigaard N.-U."/>
            <person name="Bryant D."/>
            <person name="Woyke T.J."/>
        </authorList>
    </citation>
    <scope>NUCLEOTIDE SEQUENCE [LARGE SCALE GENOMIC DNA]</scope>
    <source>
        <strain evidence="2 3">5811</strain>
    </source>
</reference>
<dbReference type="InterPro" id="IPR028098">
    <property type="entry name" value="Glyco_trans_4-like_N"/>
</dbReference>
<accession>F9UIJ7</accession>